<evidence type="ECO:0000313" key="2">
    <source>
        <dbReference type="Proteomes" id="UP001304300"/>
    </source>
</evidence>
<evidence type="ECO:0000313" key="1">
    <source>
        <dbReference type="EMBL" id="WOO41352.1"/>
    </source>
</evidence>
<keyword evidence="2" id="KW-1185">Reference proteome</keyword>
<sequence length="1285" mass="140707">MKRISTILLAVLIPLSCLLGQTGNIWHIPLNTQAGIPNTMRDPFIEIDPSGAFTVYQGFFKNGGAGGNQNGGSVYYRNVPRGGTAGAWQSVALGFHADEGSNQFWKADVDVSAFGEDDVIEYYVEATFSDRDTTYAYGGDLDGNTANTGTESVAQASPYSVRNRPGWLFHADNRVVIGDNIDFWIKLGYISDSTDLATRYADQGRVYYTTDGSEPSGSLGTPSGTTSVASFVYDHPEQNEEQNPSITGGQAMWWKASVTDLLAGLPLGSTVKYRIGFWHSETSEEKFADQNAGSEQTFSYSNGTIGDPVLTINGLNANYTTSKLFIDEIAAESESLSIVFEPGKPNVIAAEVYTNLNRRDRANEDANNDGYDDGIVGVDGNSIVAGDDSHYYKAYTMASAGAGTYTLTMNADKTGAYRLTARFKVSDAITENGNDPNNWIWYSSDGRRDHAITVSPIDALNINLYEINVFNIEATGDTFATRSTFEDLHDAPGAPHGDTSSRWNLDYLKDGLGSNWLWFQPIHPNGIDGREPSGGWGTATAPYDPGSPYAVKNFFEVNQLMTKDYNGSDSVEVNRARAMTAFQNFAAAADAKEVGIMLDAPFNHSSFDVELAQQGVDLFQPDGQTWSPLDEIRNRDARFFSKNGNYGERASSAGDIAAAPDRGDFGKWNDVKDIFFGRYASLVETNPGDNSNYLNEGDWFDSSDPSWTNADFVQGGENRNITRLVWKYFSLYAVHWLEKTGYAEGTPITEANRHLGIDGLRCDFGQGLPPQAWEYIINVARERKWNFVMMSESLDGGAVTYRSNRHFDILNENIVFPLKVASNAQDYRNIYEDRRNAYGLGLVLSNNTSHDEENYDDPWEALIRYSVGASIDGVPLIFPGQELGISRTTGYNHYETNFGKLIPHFKRWNSMDPIWNDTNFGNDQLYHVYGGMNQARLFSPALRSQSRFFMDGDGFNGQIFSVAKYEEAGASPASSDVVFAFVNLDRDNNQSDNYKIPSTLASLVGIKDGRTYNVRNIAAYTAQQSNRRDVFQWGSGITGADLKASGFFVNLYKVPLANSTWIAEPFEAQYLKLYDVTPPPATDQPFSENMQAWVVGDSVTFNWDDGTLTEDDVVTDYRITVGTTPGGNDIADSVSTGGNQYYTATASEGQSLYASIVPVSAAGILGSPSTMSAAVQTLSSSGDEDFDGQNNNDEAMAGTDPLDANSVLRMGQSDTASGGGMILEWPGVSGVTYTIQFREHLVTGDWATVATVAGADGTQNWEDADLTRAALNVKFYRVIIASAEP</sequence>
<dbReference type="RefSeq" id="WP_317833820.1">
    <property type="nucleotide sequence ID" value="NZ_CP136920.1"/>
</dbReference>
<dbReference type="EMBL" id="CP136920">
    <property type="protein sequence ID" value="WOO41352.1"/>
    <property type="molecule type" value="Genomic_DNA"/>
</dbReference>
<dbReference type="SUPFAM" id="SSF51445">
    <property type="entry name" value="(Trans)glycosidases"/>
    <property type="match status" value="1"/>
</dbReference>
<dbReference type="InterPro" id="IPR017853">
    <property type="entry name" value="GH"/>
</dbReference>
<protein>
    <recommendedName>
        <fullName evidence="3">Glycosyl hydrolase family 13 catalytic domain-containing protein</fullName>
    </recommendedName>
</protein>
<evidence type="ECO:0008006" key="3">
    <source>
        <dbReference type="Google" id="ProtNLM"/>
    </source>
</evidence>
<proteinExistence type="predicted"/>
<reference evidence="1 2" key="1">
    <citation type="submission" date="2023-10" db="EMBL/GenBank/DDBJ databases">
        <title>Rubellicoccus peritrichatus gen. nov., sp. nov., isolated from an algae of coral reef tank.</title>
        <authorList>
            <person name="Luo J."/>
        </authorList>
    </citation>
    <scope>NUCLEOTIDE SEQUENCE [LARGE SCALE GENOMIC DNA]</scope>
    <source>
        <strain evidence="1 2">CR14</strain>
    </source>
</reference>
<accession>A0AAQ3L9V8</accession>
<organism evidence="1 2">
    <name type="scientific">Rubellicoccus peritrichatus</name>
    <dbReference type="NCBI Taxonomy" id="3080537"/>
    <lineage>
        <taxon>Bacteria</taxon>
        <taxon>Pseudomonadati</taxon>
        <taxon>Verrucomicrobiota</taxon>
        <taxon>Opitutia</taxon>
        <taxon>Puniceicoccales</taxon>
        <taxon>Cerasicoccaceae</taxon>
        <taxon>Rubellicoccus</taxon>
    </lineage>
</organism>
<gene>
    <name evidence="1" type="ORF">RZN69_22260</name>
</gene>
<dbReference type="Proteomes" id="UP001304300">
    <property type="component" value="Chromosome"/>
</dbReference>
<name>A0AAQ3L9V8_9BACT</name>
<dbReference type="Gene3D" id="3.20.20.80">
    <property type="entry name" value="Glycosidases"/>
    <property type="match status" value="2"/>
</dbReference>